<dbReference type="Gene3D" id="3.20.20.80">
    <property type="entry name" value="Glycosidases"/>
    <property type="match status" value="1"/>
</dbReference>
<organism evidence="2 3">
    <name type="scientific">Candidatus Berkelbacteria bacterium Licking1014_85</name>
    <dbReference type="NCBI Taxonomy" id="2017148"/>
    <lineage>
        <taxon>Bacteria</taxon>
        <taxon>Candidatus Berkelbacteria</taxon>
    </lineage>
</organism>
<dbReference type="EMBL" id="VMGI01000064">
    <property type="protein sequence ID" value="TSC92404.1"/>
    <property type="molecule type" value="Genomic_DNA"/>
</dbReference>
<dbReference type="Proteomes" id="UP000315589">
    <property type="component" value="Unassembled WGS sequence"/>
</dbReference>
<keyword evidence="1" id="KW-0812">Transmembrane</keyword>
<evidence type="ECO:0000313" key="2">
    <source>
        <dbReference type="EMBL" id="TSC92404.1"/>
    </source>
</evidence>
<proteinExistence type="predicted"/>
<name>A0A554LHQ5_9BACT</name>
<keyword evidence="1" id="KW-0472">Membrane</keyword>
<sequence length="376" mass="42837">MPTIKAFFGSRAVLLLIILVIIEILIFALLVFGYFDKYFGKINLKSEKYLHPIGLQDPKNIEELNKVGANWAAISIDWEDMEPGLEKYDFTKLDQKISGLKRAPILLTVLAKHSRLTICGDEKTDSSCPPRKIEEYENFIKVLFDHLKDQVQFVQIEKNLDKISWQGSEDQYLELLKTAYNVKGSKIIAVANIDLADSANKEKLLASQNYDLIIVKSAENSQDTQDKINTFNTSLKNKNIVQPIWAVLDFSLTQTEDSQLMQKETIKKTMILLNTGVEKVFLYHATAPNLKNIFNMLAKTTSIKRIDFGNNIWAYQINSKTSKKPNYIMWANGTAEINFSVLDPAYYDITDFELKKIKINSKKTTVNSNGLVMQAI</sequence>
<evidence type="ECO:0000313" key="3">
    <source>
        <dbReference type="Proteomes" id="UP000315589"/>
    </source>
</evidence>
<dbReference type="AlphaFoldDB" id="A0A554LHQ5"/>
<dbReference type="SUPFAM" id="SSF51445">
    <property type="entry name" value="(Trans)glycosidases"/>
    <property type="match status" value="1"/>
</dbReference>
<gene>
    <name evidence="2" type="ORF">CEN91_461</name>
</gene>
<evidence type="ECO:0000256" key="1">
    <source>
        <dbReference type="SAM" id="Phobius"/>
    </source>
</evidence>
<protein>
    <recommendedName>
        <fullName evidence="4">Glycoside hydrolase family 42 N-terminal domain-containing protein</fullName>
    </recommendedName>
</protein>
<evidence type="ECO:0008006" key="4">
    <source>
        <dbReference type="Google" id="ProtNLM"/>
    </source>
</evidence>
<keyword evidence="1" id="KW-1133">Transmembrane helix</keyword>
<accession>A0A554LHQ5</accession>
<reference evidence="2 3" key="1">
    <citation type="submission" date="2017-07" db="EMBL/GenBank/DDBJ databases">
        <title>Mechanisms for carbon and nitrogen cycling indicate functional differentiation within the Candidate Phyla Radiation.</title>
        <authorList>
            <person name="Danczak R.E."/>
            <person name="Johnston M.D."/>
            <person name="Kenah C."/>
            <person name="Slattery M."/>
            <person name="Wrighton K.C."/>
            <person name="Wilkins M.J."/>
        </authorList>
    </citation>
    <scope>NUCLEOTIDE SEQUENCE [LARGE SCALE GENOMIC DNA]</scope>
    <source>
        <strain evidence="2">Licking1014_85</strain>
    </source>
</reference>
<feature type="transmembrane region" description="Helical" evidence="1">
    <location>
        <begin position="12"/>
        <end position="35"/>
    </location>
</feature>
<dbReference type="InterPro" id="IPR017853">
    <property type="entry name" value="GH"/>
</dbReference>
<comment type="caution">
    <text evidence="2">The sequence shown here is derived from an EMBL/GenBank/DDBJ whole genome shotgun (WGS) entry which is preliminary data.</text>
</comment>